<dbReference type="InterPro" id="IPR012349">
    <property type="entry name" value="Split_barrel_FMN-bd"/>
</dbReference>
<dbReference type="OrthoDB" id="116031at2"/>
<dbReference type="Gene3D" id="2.30.110.10">
    <property type="entry name" value="Electron Transport, Fmn-binding Protein, Chain A"/>
    <property type="match status" value="1"/>
</dbReference>
<protein>
    <submittedName>
        <fullName evidence="2">Pyridoxamine 5'-phosphate oxidase family protein</fullName>
    </submittedName>
</protein>
<dbReference type="PANTHER" id="PTHR34071:SF2">
    <property type="entry name" value="FLAVIN-NUCLEOTIDE-BINDING PROTEIN"/>
    <property type="match status" value="1"/>
</dbReference>
<dbReference type="RefSeq" id="WP_127906084.1">
    <property type="nucleotide sequence ID" value="NZ_RQXX01000002.1"/>
</dbReference>
<name>A0A438AJG0_9RHOB</name>
<dbReference type="Proteomes" id="UP000285908">
    <property type="component" value="Unassembled WGS sequence"/>
</dbReference>
<reference evidence="2 3" key="1">
    <citation type="submission" date="2018-11" db="EMBL/GenBank/DDBJ databases">
        <title>Mesobaculum littorinae gen. nov., sp. nov., isolated from Littorina scabra that represents a novel genus of the order Rhodobacteraceae.</title>
        <authorList>
            <person name="Li F."/>
        </authorList>
    </citation>
    <scope>NUCLEOTIDE SEQUENCE [LARGE SCALE GENOMIC DNA]</scope>
    <source>
        <strain evidence="2 3">M0103</strain>
    </source>
</reference>
<dbReference type="InterPro" id="IPR024747">
    <property type="entry name" value="Pyridox_Oxase-rel"/>
</dbReference>
<dbReference type="EMBL" id="RQXX01000002">
    <property type="protein sequence ID" value="RVV98850.1"/>
    <property type="molecule type" value="Genomic_DNA"/>
</dbReference>
<keyword evidence="3" id="KW-1185">Reference proteome</keyword>
<evidence type="ECO:0000313" key="3">
    <source>
        <dbReference type="Proteomes" id="UP000285908"/>
    </source>
</evidence>
<accession>A0A438AJG0</accession>
<dbReference type="Pfam" id="PF12900">
    <property type="entry name" value="Pyridox_ox_2"/>
    <property type="match status" value="1"/>
</dbReference>
<proteinExistence type="predicted"/>
<evidence type="ECO:0000313" key="2">
    <source>
        <dbReference type="EMBL" id="RVV98850.1"/>
    </source>
</evidence>
<dbReference type="SUPFAM" id="SSF50475">
    <property type="entry name" value="FMN-binding split barrel"/>
    <property type="match status" value="1"/>
</dbReference>
<dbReference type="PANTHER" id="PTHR34071">
    <property type="entry name" value="5-NITROIMIDAZOLE ANTIBIOTICS RESISTANCE PROTEIN, NIMA-FAMILY-RELATED PROTEIN-RELATED"/>
    <property type="match status" value="1"/>
</dbReference>
<evidence type="ECO:0000256" key="1">
    <source>
        <dbReference type="SAM" id="MobiDB-lite"/>
    </source>
</evidence>
<feature type="region of interest" description="Disordered" evidence="1">
    <location>
        <begin position="1"/>
        <end position="36"/>
    </location>
</feature>
<organism evidence="2 3">
    <name type="scientific">Mesobaculum littorinae</name>
    <dbReference type="NCBI Taxonomy" id="2486419"/>
    <lineage>
        <taxon>Bacteria</taxon>
        <taxon>Pseudomonadati</taxon>
        <taxon>Pseudomonadota</taxon>
        <taxon>Alphaproteobacteria</taxon>
        <taxon>Rhodobacterales</taxon>
        <taxon>Roseobacteraceae</taxon>
        <taxon>Mesobaculum</taxon>
    </lineage>
</organism>
<gene>
    <name evidence="2" type="ORF">EKE94_08125</name>
</gene>
<comment type="caution">
    <text evidence="2">The sequence shown here is derived from an EMBL/GenBank/DDBJ whole genome shotgun (WGS) entry which is preliminary data.</text>
</comment>
<dbReference type="AlphaFoldDB" id="A0A438AJG0"/>
<feature type="region of interest" description="Disordered" evidence="1">
    <location>
        <begin position="210"/>
        <end position="235"/>
    </location>
</feature>
<sequence length="235" mass="26011">MPDRPETDAPEDAPQDVPRGAQLSRTDRSRLRRSHARGSFDRDVVNAILDAQPMCSVGYVIDGRPYVTPTLQWREGDRVYWHGSSASRALRASREAEVCLTVAILDGYVMARSGFHHSVNSRSVMLFGRAQLVPDAEKEPRLCAFVDRLWPGRAAMLRPNTETERKATTLLSMPIAEGSAKVRSGPPVDEPEDYALPLWAGVIEVQTRATGLTPDPRNAPGLTPPDHLRHFRPVG</sequence>